<evidence type="ECO:0000256" key="1">
    <source>
        <dbReference type="ARBA" id="ARBA00022741"/>
    </source>
</evidence>
<dbReference type="Pfam" id="PF04068">
    <property type="entry name" value="Fer4_RLI"/>
    <property type="match status" value="1"/>
</dbReference>
<dbReference type="SUPFAM" id="SSF54862">
    <property type="entry name" value="4Fe-4S ferredoxins"/>
    <property type="match status" value="1"/>
</dbReference>
<dbReference type="RefSeq" id="WP_015504543.1">
    <property type="nucleotide sequence ID" value="NZ_CP017686.1"/>
</dbReference>
<dbReference type="OMA" id="VSYKPQY"/>
<evidence type="ECO:0000256" key="2">
    <source>
        <dbReference type="ARBA" id="ARBA00022840"/>
    </source>
</evidence>
<dbReference type="GO" id="GO:0016887">
    <property type="term" value="F:ATP hydrolysis activity"/>
    <property type="evidence" value="ECO:0007669"/>
    <property type="project" value="InterPro"/>
</dbReference>
<dbReference type="InterPro" id="IPR007209">
    <property type="entry name" value="RNaseL-inhib-like_metal-bd_dom"/>
</dbReference>
<reference evidence="5 6" key="1">
    <citation type="submission" date="2016-10" db="EMBL/GenBank/DDBJ databases">
        <title>Complete genome of the TMA-utilizing, human hosted archaeon Methanomethylophilus alvus Gen. nov, sp. nov., strain Mx-05, derived from a pure culture.</title>
        <authorList>
            <person name="Brugere J.-F."/>
            <person name="Ben Hania W."/>
            <person name="Chaudhary P.P."/>
            <person name="Gaci N."/>
            <person name="Borrel G."/>
            <person name="Cao Van Tuat L."/>
            <person name="Fardeau M.-L."/>
            <person name="Harris H.M.B."/>
            <person name="O'Toole P.W."/>
            <person name="Ollivier B."/>
        </authorList>
    </citation>
    <scope>NUCLEOTIDE SEQUENCE [LARGE SCALE GENOMIC DNA]</scope>
    <source>
        <strain evidence="5 6">Mx-05</strain>
    </source>
</reference>
<dbReference type="InterPro" id="IPR017871">
    <property type="entry name" value="ABC_transporter-like_CS"/>
</dbReference>
<keyword evidence="2" id="KW-0067">ATP-binding</keyword>
<dbReference type="InterPro" id="IPR013283">
    <property type="entry name" value="RLI1"/>
</dbReference>
<dbReference type="PRINTS" id="PR01868">
    <property type="entry name" value="ABCEFAMILY"/>
</dbReference>
<evidence type="ECO:0000313" key="6">
    <source>
        <dbReference type="Proteomes" id="UP000273278"/>
    </source>
</evidence>
<evidence type="ECO:0000313" key="5">
    <source>
        <dbReference type="EMBL" id="AYQ54816.1"/>
    </source>
</evidence>
<dbReference type="Proteomes" id="UP000273278">
    <property type="component" value="Chromosome"/>
</dbReference>
<dbReference type="InterPro" id="IPR017896">
    <property type="entry name" value="4Fe4S_Fe-S-bd"/>
</dbReference>
<dbReference type="FunFam" id="3.40.50.300:FF:001546">
    <property type="entry name" value="RNase L inhibitor homolog"/>
    <property type="match status" value="1"/>
</dbReference>
<evidence type="ECO:0000259" key="4">
    <source>
        <dbReference type="PROSITE" id="PS51379"/>
    </source>
</evidence>
<dbReference type="InterPro" id="IPR003439">
    <property type="entry name" value="ABC_transporter-like_ATP-bd"/>
</dbReference>
<dbReference type="InterPro" id="IPR027417">
    <property type="entry name" value="P-loop_NTPase"/>
</dbReference>
<feature type="domain" description="ABC transporter" evidence="3">
    <location>
        <begin position="67"/>
        <end position="309"/>
    </location>
</feature>
<dbReference type="InterPro" id="IPR003593">
    <property type="entry name" value="AAA+_ATPase"/>
</dbReference>
<protein>
    <submittedName>
        <fullName evidence="5">Ribosome biogenesis/translation initiation ATPase RLI</fullName>
    </submittedName>
</protein>
<dbReference type="PANTHER" id="PTHR19248">
    <property type="entry name" value="ATP-BINDING TRANSPORT PROTEIN-RELATED"/>
    <property type="match status" value="1"/>
</dbReference>
<feature type="domain" description="ABC transporter" evidence="3">
    <location>
        <begin position="340"/>
        <end position="553"/>
    </location>
</feature>
<dbReference type="AlphaFoldDB" id="A0A3G3IG19"/>
<dbReference type="SMART" id="SM00382">
    <property type="entry name" value="AAA"/>
    <property type="match status" value="2"/>
</dbReference>
<proteinExistence type="predicted"/>
<dbReference type="NCBIfam" id="NF009945">
    <property type="entry name" value="PRK13409.1"/>
    <property type="match status" value="1"/>
</dbReference>
<dbReference type="SUPFAM" id="SSF52540">
    <property type="entry name" value="P-loop containing nucleoside triphosphate hydrolases"/>
    <property type="match status" value="2"/>
</dbReference>
<dbReference type="GO" id="GO:0005524">
    <property type="term" value="F:ATP binding"/>
    <property type="evidence" value="ECO:0007669"/>
    <property type="project" value="UniProtKB-KW"/>
</dbReference>
<dbReference type="EMBL" id="CP017686">
    <property type="protein sequence ID" value="AYQ54816.1"/>
    <property type="molecule type" value="Genomic_DNA"/>
</dbReference>
<keyword evidence="1" id="KW-0547">Nucleotide-binding</keyword>
<dbReference type="PROSITE" id="PS00211">
    <property type="entry name" value="ABC_TRANSPORTER_1"/>
    <property type="match status" value="1"/>
</dbReference>
<feature type="domain" description="4Fe-4S ferredoxin-type" evidence="4">
    <location>
        <begin position="40"/>
        <end position="69"/>
    </location>
</feature>
<organism evidence="5 6">
    <name type="scientific">Methanomethylophilus alvi</name>
    <dbReference type="NCBI Taxonomy" id="1291540"/>
    <lineage>
        <taxon>Archaea</taxon>
        <taxon>Methanobacteriati</taxon>
        <taxon>Thermoplasmatota</taxon>
        <taxon>Thermoplasmata</taxon>
        <taxon>Methanomassiliicoccales</taxon>
        <taxon>Methanomethylophilaceae</taxon>
        <taxon>Methanomethylophilus</taxon>
    </lineage>
</organism>
<sequence>MRIAAVLFDRCQNKKCNKECYKFCPLIRTGVNVIEFGERGKPIISETLCQGCGICANKCMFKAIKIIGLADELKDEMVNQYGENSFRLYRLPVPKKGMITGILGPNGIGKTTAINILSGIVVPNLGNYDNPPTKEEVLAHYKGTDIYPYLSDVYAGKIKVAMKPQYVDKLPKVTKGVVRDLLSKTQERMSLEEAVETFGLEQVIDRDLTKLSGGELQRVAMAATCMKDADIYFFDEPTSYLDIYQRVKMARIIKSLAGEDKYVVVIEHDLAILDYLADNVNLVYGSEGAYGVFTLGRQVRTAINVYLQGYLPEENIRFRERPIEFAVSAPSGEWDTPTLIDFEDVSKDFGEFKLDVNSGAVKIGESVGVVGPNATGKTTFVKMLAGEIKPDKGCVNGIMRISYKPQYISQDYDGTVQDYLCAINYDQVTSGFFDTQVIGPLAIKFLMDKQMKNLSGGELQRVAIAGCLAKDADIYLLDEPSAYLDSNQRMEAAKCISGMMEKTGRSALIVDHDIYFIDMVSDSLMVFGGEPGHHGIAEGPYRMREGMNKFLKSVDITFRRDADTHRPRINKEGSNLDRTQKSVGEYYYAEQS</sequence>
<evidence type="ECO:0000259" key="3">
    <source>
        <dbReference type="PROSITE" id="PS50893"/>
    </source>
</evidence>
<dbReference type="Pfam" id="PF00005">
    <property type="entry name" value="ABC_tran"/>
    <property type="match status" value="2"/>
</dbReference>
<accession>A0A3G3IG19</accession>
<gene>
    <name evidence="5" type="ORF">BKD89_03220</name>
</gene>
<dbReference type="PROSITE" id="PS50893">
    <property type="entry name" value="ABC_TRANSPORTER_2"/>
    <property type="match status" value="2"/>
</dbReference>
<dbReference type="Gene3D" id="3.40.50.300">
    <property type="entry name" value="P-loop containing nucleotide triphosphate hydrolases"/>
    <property type="match status" value="2"/>
</dbReference>
<dbReference type="GeneID" id="41321445"/>
<dbReference type="PROSITE" id="PS51379">
    <property type="entry name" value="4FE4S_FER_2"/>
    <property type="match status" value="1"/>
</dbReference>
<name>A0A3G3IG19_9ARCH</name>